<gene>
    <name evidence="2" type="ORF">LC20004_09295</name>
</gene>
<sequence>MGQVVMFAGSKVGTGKTTATIMAALAAHQLFKQRVLVIDATTTLKATQNFKQIFNIEPTSNVLTGLAVKDLAKVVTPLRAGLDFIAGVPTLEDYFNTAMEAAGTTKTARTLGLVPPLMNILRDRYDYIFIDSDAKFAAVMDNCLASTNYVVIMQPVGKAGFDATDKLFYYLKQLKQELPTVKAEIIGHLAVDFTETAPFYQVEPVSSFDVVDAFRTVITHNEWLAEDAPFAPQATHNTIARQMAGAMYSEVFNELQARIALQQQLGKFATNAGLTEQGQAVDLFA</sequence>
<dbReference type="InterPro" id="IPR025669">
    <property type="entry name" value="AAA_dom"/>
</dbReference>
<evidence type="ECO:0000259" key="1">
    <source>
        <dbReference type="Pfam" id="PF13614"/>
    </source>
</evidence>
<dbReference type="Pfam" id="PF13614">
    <property type="entry name" value="AAA_31"/>
    <property type="match status" value="1"/>
</dbReference>
<keyword evidence="3" id="KW-1185">Reference proteome</keyword>
<dbReference type="Proteomes" id="UP000223559">
    <property type="component" value="Chromosome"/>
</dbReference>
<dbReference type="InterPro" id="IPR027417">
    <property type="entry name" value="P-loop_NTPase"/>
</dbReference>
<dbReference type="InterPro" id="IPR050678">
    <property type="entry name" value="DNA_Partitioning_ATPase"/>
</dbReference>
<organism evidence="2 3">
    <name type="scientific">Loigolactobacillus coryniformis subsp. torquens DSM 20004 = KCTC 3535</name>
    <dbReference type="NCBI Taxonomy" id="1423822"/>
    <lineage>
        <taxon>Bacteria</taxon>
        <taxon>Bacillati</taxon>
        <taxon>Bacillota</taxon>
        <taxon>Bacilli</taxon>
        <taxon>Lactobacillales</taxon>
        <taxon>Lactobacillaceae</taxon>
        <taxon>Loigolactobacillus</taxon>
    </lineage>
</organism>
<dbReference type="PANTHER" id="PTHR13696:SF52">
    <property type="entry name" value="PARA FAMILY PROTEIN CT_582"/>
    <property type="match status" value="1"/>
</dbReference>
<dbReference type="RefSeq" id="WP_010014362.1">
    <property type="nucleotide sequence ID" value="NZ_AEOS01000288.1"/>
</dbReference>
<name>A0A2D1KPW6_9LACO</name>
<dbReference type="AlphaFoldDB" id="A0A2D1KPW6"/>
<dbReference type="PANTHER" id="PTHR13696">
    <property type="entry name" value="P-LOOP CONTAINING NUCLEOSIDE TRIPHOSPHATE HYDROLASE"/>
    <property type="match status" value="1"/>
</dbReference>
<evidence type="ECO:0000313" key="2">
    <source>
        <dbReference type="EMBL" id="ATO44102.1"/>
    </source>
</evidence>
<dbReference type="Gene3D" id="3.40.50.300">
    <property type="entry name" value="P-loop containing nucleotide triphosphate hydrolases"/>
    <property type="match status" value="1"/>
</dbReference>
<reference evidence="2 3" key="1">
    <citation type="submission" date="2016-10" db="EMBL/GenBank/DDBJ databases">
        <title>The whole genome sequencing and assembly of L. cotyniformis subsp. torquens DSM 20004 strain.</title>
        <authorList>
            <person name="Park M.-K."/>
            <person name="Lee Y.-J."/>
            <person name="Yi H."/>
            <person name="Bahn Y.-S."/>
            <person name="Kim J.F."/>
            <person name="Lee D.-W."/>
        </authorList>
    </citation>
    <scope>NUCLEOTIDE SEQUENCE [LARGE SCALE GENOMIC DNA]</scope>
    <source>
        <strain evidence="2 3">DSM 20004</strain>
    </source>
</reference>
<evidence type="ECO:0000313" key="3">
    <source>
        <dbReference type="Proteomes" id="UP000223559"/>
    </source>
</evidence>
<dbReference type="OrthoDB" id="2283144at2"/>
<dbReference type="EMBL" id="CP017697">
    <property type="protein sequence ID" value="ATO44102.1"/>
    <property type="molecule type" value="Genomic_DNA"/>
</dbReference>
<protein>
    <recommendedName>
        <fullName evidence="1">AAA domain-containing protein</fullName>
    </recommendedName>
</protein>
<dbReference type="SUPFAM" id="SSF52540">
    <property type="entry name" value="P-loop containing nucleoside triphosphate hydrolases"/>
    <property type="match status" value="1"/>
</dbReference>
<dbReference type="KEGG" id="lcy:LC20004_09295"/>
<feature type="domain" description="AAA" evidence="1">
    <location>
        <begin position="3"/>
        <end position="177"/>
    </location>
</feature>
<proteinExistence type="predicted"/>
<accession>A0A2D1KPW6</accession>